<dbReference type="AlphaFoldDB" id="A0A167MSB6"/>
<protein>
    <submittedName>
        <fullName evidence="2">Dopa 4,5-dioxygenase</fullName>
    </submittedName>
</protein>
<dbReference type="RefSeq" id="XP_018700987.1">
    <property type="nucleotide sequence ID" value="XM_018851905.1"/>
</dbReference>
<organism evidence="2 3">
    <name type="scientific">Cordyceps fumosorosea (strain ARSEF 2679)</name>
    <name type="common">Isaria fumosorosea</name>
    <dbReference type="NCBI Taxonomy" id="1081104"/>
    <lineage>
        <taxon>Eukaryota</taxon>
        <taxon>Fungi</taxon>
        <taxon>Dikarya</taxon>
        <taxon>Ascomycota</taxon>
        <taxon>Pezizomycotina</taxon>
        <taxon>Sordariomycetes</taxon>
        <taxon>Hypocreomycetidae</taxon>
        <taxon>Hypocreales</taxon>
        <taxon>Cordycipitaceae</taxon>
        <taxon>Cordyceps</taxon>
    </lineage>
</organism>
<dbReference type="Pfam" id="PF08883">
    <property type="entry name" value="DOPA_dioxygen"/>
    <property type="match status" value="1"/>
</dbReference>
<feature type="region of interest" description="Disordered" evidence="1">
    <location>
        <begin position="1"/>
        <end position="25"/>
    </location>
</feature>
<accession>A0A167MSB6</accession>
<evidence type="ECO:0000313" key="2">
    <source>
        <dbReference type="EMBL" id="OAA54701.1"/>
    </source>
</evidence>
<proteinExistence type="predicted"/>
<dbReference type="InterPro" id="IPR014980">
    <property type="entry name" value="DOPA_dioxygen"/>
</dbReference>
<keyword evidence="3" id="KW-1185">Reference proteome</keyword>
<dbReference type="PANTHER" id="PTHR36423:SF2">
    <property type="entry name" value="AFR070WP"/>
    <property type="match status" value="1"/>
</dbReference>
<dbReference type="OrthoDB" id="9970095at2759"/>
<sequence>MSDTNFPSPLTGVNRDIPLPTDKAADGKSLVNLPPGTPSSSYQQFIEAYDTEKRGAFDVHVYYDQTNQDQTRYATELYERIRREFPELRIYKLWDRPIGPHPTAMFEVSVFTPAQFGALIPWLAVWRGPLPVLVHPNSVPADGETLDAAEVRDHTQRAIWLGEKQPLDLKVFA</sequence>
<keyword evidence="2" id="KW-0560">Oxidoreductase</keyword>
<evidence type="ECO:0000313" key="3">
    <source>
        <dbReference type="Proteomes" id="UP000076744"/>
    </source>
</evidence>
<evidence type="ECO:0000256" key="1">
    <source>
        <dbReference type="SAM" id="MobiDB-lite"/>
    </source>
</evidence>
<dbReference type="Proteomes" id="UP000076744">
    <property type="component" value="Unassembled WGS sequence"/>
</dbReference>
<comment type="caution">
    <text evidence="2">The sequence shown here is derived from an EMBL/GenBank/DDBJ whole genome shotgun (WGS) entry which is preliminary data.</text>
</comment>
<keyword evidence="2" id="KW-0223">Dioxygenase</keyword>
<gene>
    <name evidence="2" type="ORF">ISF_08302</name>
</gene>
<dbReference type="GO" id="GO:0051213">
    <property type="term" value="F:dioxygenase activity"/>
    <property type="evidence" value="ECO:0007669"/>
    <property type="project" value="UniProtKB-KW"/>
</dbReference>
<dbReference type="SUPFAM" id="SSF143410">
    <property type="entry name" value="DOPA-like"/>
    <property type="match status" value="1"/>
</dbReference>
<dbReference type="InterPro" id="IPR023389">
    <property type="entry name" value="DOPA-like_sf"/>
</dbReference>
<reference evidence="2 3" key="1">
    <citation type="journal article" date="2016" name="Genome Biol. Evol.">
        <title>Divergent and convergent evolution of fungal pathogenicity.</title>
        <authorList>
            <person name="Shang Y."/>
            <person name="Xiao G."/>
            <person name="Zheng P."/>
            <person name="Cen K."/>
            <person name="Zhan S."/>
            <person name="Wang C."/>
        </authorList>
    </citation>
    <scope>NUCLEOTIDE SEQUENCE [LARGE SCALE GENOMIC DNA]</scope>
    <source>
        <strain evidence="2 3">ARSEF 2679</strain>
    </source>
</reference>
<dbReference type="GeneID" id="30024594"/>
<name>A0A167MSB6_CORFA</name>
<dbReference type="PANTHER" id="PTHR36423">
    <property type="entry name" value="AFR070WP"/>
    <property type="match status" value="1"/>
</dbReference>
<dbReference type="EMBL" id="AZHB01000028">
    <property type="protein sequence ID" value="OAA54701.1"/>
    <property type="molecule type" value="Genomic_DNA"/>
</dbReference>
<dbReference type="Gene3D" id="3.30.70.1240">
    <property type="entry name" value="DOPA-like domains"/>
    <property type="match status" value="1"/>
</dbReference>